<comment type="caution">
    <text evidence="1">The sequence shown here is derived from an EMBL/GenBank/DDBJ whole genome shotgun (WGS) entry which is preliminary data.</text>
</comment>
<dbReference type="EMBL" id="PVNL01000142">
    <property type="protein sequence ID" value="PRP94287.1"/>
    <property type="molecule type" value="Genomic_DNA"/>
</dbReference>
<proteinExistence type="predicted"/>
<organism evidence="1 2">
    <name type="scientific">Enhygromyxa salina</name>
    <dbReference type="NCBI Taxonomy" id="215803"/>
    <lineage>
        <taxon>Bacteria</taxon>
        <taxon>Pseudomonadati</taxon>
        <taxon>Myxococcota</taxon>
        <taxon>Polyangia</taxon>
        <taxon>Nannocystales</taxon>
        <taxon>Nannocystaceae</taxon>
        <taxon>Enhygromyxa</taxon>
    </lineage>
</organism>
<evidence type="ECO:0000313" key="2">
    <source>
        <dbReference type="Proteomes" id="UP000238823"/>
    </source>
</evidence>
<name>A0A2S9XN39_9BACT</name>
<reference evidence="1 2" key="1">
    <citation type="submission" date="2018-03" db="EMBL/GenBank/DDBJ databases">
        <title>Draft Genome Sequences of the Obligatory Marine Myxobacteria Enhygromyxa salina SWB007.</title>
        <authorList>
            <person name="Poehlein A."/>
            <person name="Moghaddam J.A."/>
            <person name="Harms H."/>
            <person name="Alanjari M."/>
            <person name="Koenig G.M."/>
            <person name="Daniel R."/>
            <person name="Schaeberle T.F."/>
        </authorList>
    </citation>
    <scope>NUCLEOTIDE SEQUENCE [LARGE SCALE GENOMIC DNA]</scope>
    <source>
        <strain evidence="1 2">SWB007</strain>
    </source>
</reference>
<evidence type="ECO:0000313" key="1">
    <source>
        <dbReference type="EMBL" id="PRP94287.1"/>
    </source>
</evidence>
<gene>
    <name evidence="1" type="ORF">ENSA7_78240</name>
</gene>
<dbReference type="Proteomes" id="UP000238823">
    <property type="component" value="Unassembled WGS sequence"/>
</dbReference>
<dbReference type="RefSeq" id="WP_181234559.1">
    <property type="nucleotide sequence ID" value="NZ_PVNL01000142.1"/>
</dbReference>
<sequence length="52" mass="5834">MELRTGKVVKGAIVLNEEDDEELELVRKGVAEAERGELVDARAFLRGLQRHS</sequence>
<accession>A0A2S9XN39</accession>
<dbReference type="AlphaFoldDB" id="A0A2S9XN39"/>
<protein>
    <submittedName>
        <fullName evidence="1">Uncharacterized protein</fullName>
    </submittedName>
</protein>